<gene>
    <name evidence="1" type="ORF">AWRI4233_LOCUS8216</name>
</gene>
<dbReference type="EMBL" id="CAIJEO010000010">
    <property type="protein sequence ID" value="CAD0099392.1"/>
    <property type="molecule type" value="Genomic_DNA"/>
</dbReference>
<proteinExistence type="predicted"/>
<protein>
    <submittedName>
        <fullName evidence="1">Uncharacterized protein</fullName>
    </submittedName>
</protein>
<comment type="caution">
    <text evidence="1">The sequence shown here is derived from an EMBL/GenBank/DDBJ whole genome shotgun (WGS) entry which is preliminary data.</text>
</comment>
<sequence>MASTLSHSSPQPYSLMGLPRELRDMVYTNVFHFASPTSDPATRQRKLDCDAGYSAIIHLSTISFDWLDLMRTNGLIADEMRQIYRLPAYHNSTTDQTWSAQLTLNNDEYTLAWISLPCPSSCVRHLSIDFKINLTLSMFGHWDNDSKDKPGNIFKALLELLKQVACHGPNITVSETLRQPIVFETISLNISFADEDRPYLMSSGPESVYILAYGKRRIYSHLIGDIVTACGNHVLEDKVRHISIQGPKSLGSQKTDITIARVEETNQK</sequence>
<name>A0A9N8K478_9PEZI</name>
<keyword evidence="2" id="KW-1185">Reference proteome</keyword>
<evidence type="ECO:0000313" key="1">
    <source>
        <dbReference type="EMBL" id="CAD0099392.1"/>
    </source>
</evidence>
<dbReference type="OrthoDB" id="2823490at2759"/>
<accession>A0A9N8K478</accession>
<evidence type="ECO:0000313" key="2">
    <source>
        <dbReference type="Proteomes" id="UP000714618"/>
    </source>
</evidence>
<organism evidence="1 2">
    <name type="scientific">Aureobasidium mustum</name>
    <dbReference type="NCBI Taxonomy" id="2773714"/>
    <lineage>
        <taxon>Eukaryota</taxon>
        <taxon>Fungi</taxon>
        <taxon>Dikarya</taxon>
        <taxon>Ascomycota</taxon>
        <taxon>Pezizomycotina</taxon>
        <taxon>Dothideomycetes</taxon>
        <taxon>Dothideomycetidae</taxon>
        <taxon>Dothideales</taxon>
        <taxon>Saccotheciaceae</taxon>
        <taxon>Aureobasidium</taxon>
    </lineage>
</organism>
<dbReference type="Proteomes" id="UP000714618">
    <property type="component" value="Unassembled WGS sequence"/>
</dbReference>
<reference evidence="1" key="1">
    <citation type="submission" date="2020-06" db="EMBL/GenBank/DDBJ databases">
        <authorList>
            <person name="Onetto C."/>
        </authorList>
    </citation>
    <scope>NUCLEOTIDE SEQUENCE</scope>
</reference>
<dbReference type="AlphaFoldDB" id="A0A9N8K478"/>